<dbReference type="AlphaFoldDB" id="A0A165RBM3"/>
<organism evidence="1 2">
    <name type="scientific">Neolentinus lepideus HHB14362 ss-1</name>
    <dbReference type="NCBI Taxonomy" id="1314782"/>
    <lineage>
        <taxon>Eukaryota</taxon>
        <taxon>Fungi</taxon>
        <taxon>Dikarya</taxon>
        <taxon>Basidiomycota</taxon>
        <taxon>Agaricomycotina</taxon>
        <taxon>Agaricomycetes</taxon>
        <taxon>Gloeophyllales</taxon>
        <taxon>Gloeophyllaceae</taxon>
        <taxon>Neolentinus</taxon>
    </lineage>
</organism>
<keyword evidence="2" id="KW-1185">Reference proteome</keyword>
<evidence type="ECO:0008006" key="3">
    <source>
        <dbReference type="Google" id="ProtNLM"/>
    </source>
</evidence>
<dbReference type="EMBL" id="KV425584">
    <property type="protein sequence ID" value="KZT23579.1"/>
    <property type="molecule type" value="Genomic_DNA"/>
</dbReference>
<name>A0A165RBM3_9AGAM</name>
<proteinExistence type="predicted"/>
<dbReference type="InterPro" id="IPR016024">
    <property type="entry name" value="ARM-type_fold"/>
</dbReference>
<reference evidence="1 2" key="1">
    <citation type="journal article" date="2016" name="Mol. Biol. Evol.">
        <title>Comparative Genomics of Early-Diverging Mushroom-Forming Fungi Provides Insights into the Origins of Lignocellulose Decay Capabilities.</title>
        <authorList>
            <person name="Nagy L.G."/>
            <person name="Riley R."/>
            <person name="Tritt A."/>
            <person name="Adam C."/>
            <person name="Daum C."/>
            <person name="Floudas D."/>
            <person name="Sun H."/>
            <person name="Yadav J.S."/>
            <person name="Pangilinan J."/>
            <person name="Larsson K.H."/>
            <person name="Matsuura K."/>
            <person name="Barry K."/>
            <person name="Labutti K."/>
            <person name="Kuo R."/>
            <person name="Ohm R.A."/>
            <person name="Bhattacharya S.S."/>
            <person name="Shirouzu T."/>
            <person name="Yoshinaga Y."/>
            <person name="Martin F.M."/>
            <person name="Grigoriev I.V."/>
            <person name="Hibbett D.S."/>
        </authorList>
    </citation>
    <scope>NUCLEOTIDE SEQUENCE [LARGE SCALE GENOMIC DNA]</scope>
    <source>
        <strain evidence="1 2">HHB14362 ss-1</strain>
    </source>
</reference>
<protein>
    <recommendedName>
        <fullName evidence="3">ARM repeat-containing protein</fullName>
    </recommendedName>
</protein>
<dbReference type="Proteomes" id="UP000076761">
    <property type="component" value="Unassembled WGS sequence"/>
</dbReference>
<dbReference type="SUPFAM" id="SSF48371">
    <property type="entry name" value="ARM repeat"/>
    <property type="match status" value="1"/>
</dbReference>
<dbReference type="Gene3D" id="1.25.10.10">
    <property type="entry name" value="Leucine-rich Repeat Variant"/>
    <property type="match status" value="1"/>
</dbReference>
<evidence type="ECO:0000313" key="1">
    <source>
        <dbReference type="EMBL" id="KZT23579.1"/>
    </source>
</evidence>
<sequence length="253" mass="28970">MKKRNVVRRLFDLEKTECMKELQKYDQGIGMKKQLTAAAKELSEDLQDTLLGKRRLAQRLLRCWATFDLFKQCVKETNLISELEKALHSRKDDEVKRSVLDSLMYLLSNEGYDVRQAILSKDVNGVLPLQLLLDSSDDQTAHSAMAAMEGLLKYDRPERPDSGRTHSSGLLQSSANAQLFIRMLVTLRRSIKASQYVRDAAFHTLHRLYDEQPDVKAILSAHGHADIRRQFKRIGKRHEGEDPEKQEALVSHG</sequence>
<evidence type="ECO:0000313" key="2">
    <source>
        <dbReference type="Proteomes" id="UP000076761"/>
    </source>
</evidence>
<dbReference type="InParanoid" id="A0A165RBM3"/>
<dbReference type="InterPro" id="IPR011989">
    <property type="entry name" value="ARM-like"/>
</dbReference>
<accession>A0A165RBM3</accession>
<gene>
    <name evidence="1" type="ORF">NEOLEDRAFT_539211</name>
</gene>